<dbReference type="GO" id="GO:0015031">
    <property type="term" value="P:protein transport"/>
    <property type="evidence" value="ECO:0007669"/>
    <property type="project" value="UniProtKB-KW"/>
</dbReference>
<evidence type="ECO:0000256" key="1">
    <source>
        <dbReference type="ARBA" id="ARBA00004651"/>
    </source>
</evidence>
<keyword evidence="7" id="KW-0653">Protein transport</keyword>
<feature type="domain" description="Peptidase C39" evidence="14">
    <location>
        <begin position="12"/>
        <end position="132"/>
    </location>
</feature>
<feature type="domain" description="ABC transporter" evidence="12">
    <location>
        <begin position="487"/>
        <end position="723"/>
    </location>
</feature>
<evidence type="ECO:0000256" key="2">
    <source>
        <dbReference type="ARBA" id="ARBA00022448"/>
    </source>
</evidence>
<dbReference type="PROSITE" id="PS50990">
    <property type="entry name" value="PEPTIDASE_C39"/>
    <property type="match status" value="1"/>
</dbReference>
<dbReference type="RefSeq" id="WP_106600753.1">
    <property type="nucleotide sequence ID" value="NZ_PYGK01000002.1"/>
</dbReference>
<keyword evidence="2" id="KW-0813">Transport</keyword>
<evidence type="ECO:0000256" key="10">
    <source>
        <dbReference type="ARBA" id="ARBA00043264"/>
    </source>
</evidence>
<sequence>MLNFNQYPFQKQLDSMDCGPACLKMITAYHRIETNIFVLREWCNTSRLGTSIGDIVYAAEQTGLKALVLKTTDEYLTKQQPFPCILHWRENHYVVLYNIKDGKYTIADPGYGIATLSREEFMRSWLGRGEKGIAMFVEPDPSLTNNTVNNPAHKRNISRQFLQFLKPHAGNTGILFLIILIASLISLLIPRTIQYMTDHGVQEKNIHIIWKMLLFQFVLFGSLTFTNYIKNLIQAKLSTKLSISIISEFLVKLLHLPVSFFDTKNHADIYQRIDDHERVETFLSTKLVAFIFSVALLVSYVLQMLFFDKYIVLSFVVFTVLSFIWFLLFLGKRKELDYRRFGLAIEERHYLNDLISGMTEIKLNNAQAVRVRQWQDLQQKLYDFKLGNLKLSHLQQNGINTINQLKNIFITFLCAYWVINDKITFGVMLSISYIIGQLAIPLQEVMNFFHDYQDARTSFERLNEIQLKANENDEEKLDFPATFREGFEIVDLSFKYAGVHNNYVLRDIHLTIPKGKITAIVGTSGSGKTTLMKLLLGFYAPQQGHILVDNIDLQRINTDDLRKHCGVVMQDGYIYSASIAQNIAMTDRDIDVEQVQRALQIACLDEFVDSLPQKHNTLLGSIGVELSGGQKQRLFIARAVYNNPRIILFDEATNALDSNNERAIMDNLEQFFEGKTVVVIAHRLSTVKNAAQIVVLEKGEIVEVGSHAGLTKNRGKYFELVKNQLELGV</sequence>
<evidence type="ECO:0000259" key="12">
    <source>
        <dbReference type="PROSITE" id="PS50893"/>
    </source>
</evidence>
<dbReference type="InterPro" id="IPR011527">
    <property type="entry name" value="ABC1_TM_dom"/>
</dbReference>
<dbReference type="Gene3D" id="1.20.1560.10">
    <property type="entry name" value="ABC transporter type 1, transmembrane domain"/>
    <property type="match status" value="1"/>
</dbReference>
<dbReference type="SMART" id="SM00382">
    <property type="entry name" value="AAA"/>
    <property type="match status" value="1"/>
</dbReference>
<evidence type="ECO:0000259" key="13">
    <source>
        <dbReference type="PROSITE" id="PS50929"/>
    </source>
</evidence>
<dbReference type="SUPFAM" id="SSF52540">
    <property type="entry name" value="P-loop containing nucleoside triphosphate hydrolases"/>
    <property type="match status" value="1"/>
</dbReference>
<dbReference type="EMBL" id="PYGK01000002">
    <property type="protein sequence ID" value="PSL34458.1"/>
    <property type="molecule type" value="Genomic_DNA"/>
</dbReference>
<evidence type="ECO:0000256" key="6">
    <source>
        <dbReference type="ARBA" id="ARBA00022840"/>
    </source>
</evidence>
<dbReference type="GO" id="GO:0140359">
    <property type="term" value="F:ABC-type transporter activity"/>
    <property type="evidence" value="ECO:0007669"/>
    <property type="project" value="InterPro"/>
</dbReference>
<keyword evidence="6 15" id="KW-0067">ATP-binding</keyword>
<feature type="transmembrane region" description="Helical" evidence="11">
    <location>
        <begin position="169"/>
        <end position="189"/>
    </location>
</feature>
<proteinExistence type="predicted"/>
<organism evidence="15 16">
    <name type="scientific">Chitinophaga ginsengisoli</name>
    <dbReference type="NCBI Taxonomy" id="363837"/>
    <lineage>
        <taxon>Bacteria</taxon>
        <taxon>Pseudomonadati</taxon>
        <taxon>Bacteroidota</taxon>
        <taxon>Chitinophagia</taxon>
        <taxon>Chitinophagales</taxon>
        <taxon>Chitinophagaceae</taxon>
        <taxon>Chitinophaga</taxon>
    </lineage>
</organism>
<dbReference type="Gene3D" id="3.40.50.300">
    <property type="entry name" value="P-loop containing nucleotide triphosphate hydrolases"/>
    <property type="match status" value="1"/>
</dbReference>
<dbReference type="OrthoDB" id="9760358at2"/>
<dbReference type="FunFam" id="3.40.50.300:FF:000221">
    <property type="entry name" value="Multidrug ABC transporter ATP-binding protein"/>
    <property type="match status" value="1"/>
</dbReference>
<dbReference type="PANTHER" id="PTHR24221">
    <property type="entry name" value="ATP-BINDING CASSETTE SUB-FAMILY B"/>
    <property type="match status" value="1"/>
</dbReference>
<keyword evidence="16" id="KW-1185">Reference proteome</keyword>
<dbReference type="InterPro" id="IPR039421">
    <property type="entry name" value="Type_1_exporter"/>
</dbReference>
<comment type="subcellular location">
    <subcellularLocation>
        <location evidence="1">Cell membrane</location>
        <topology evidence="1">Multi-pass membrane protein</topology>
    </subcellularLocation>
</comment>
<keyword evidence="4 11" id="KW-0812">Transmembrane</keyword>
<evidence type="ECO:0000256" key="5">
    <source>
        <dbReference type="ARBA" id="ARBA00022741"/>
    </source>
</evidence>
<evidence type="ECO:0000256" key="7">
    <source>
        <dbReference type="ARBA" id="ARBA00022927"/>
    </source>
</evidence>
<dbReference type="CDD" id="cd02418">
    <property type="entry name" value="Peptidase_C39B"/>
    <property type="match status" value="1"/>
</dbReference>
<feature type="transmembrane region" description="Helical" evidence="11">
    <location>
        <begin position="287"/>
        <end position="305"/>
    </location>
</feature>
<dbReference type="GO" id="GO:0034040">
    <property type="term" value="F:ATPase-coupled lipid transmembrane transporter activity"/>
    <property type="evidence" value="ECO:0007669"/>
    <property type="project" value="TreeGrafter"/>
</dbReference>
<dbReference type="PROSITE" id="PS00211">
    <property type="entry name" value="ABC_TRANSPORTER_1"/>
    <property type="match status" value="1"/>
</dbReference>
<feature type="transmembrane region" description="Helical" evidence="11">
    <location>
        <begin position="311"/>
        <end position="330"/>
    </location>
</feature>
<keyword evidence="9 11" id="KW-0472">Membrane</keyword>
<evidence type="ECO:0000256" key="4">
    <source>
        <dbReference type="ARBA" id="ARBA00022692"/>
    </source>
</evidence>
<feature type="domain" description="ABC transmembrane type-1" evidence="13">
    <location>
        <begin position="174"/>
        <end position="454"/>
    </location>
</feature>
<gene>
    <name evidence="15" type="ORF">CLV42_10229</name>
</gene>
<dbReference type="InterPro" id="IPR027417">
    <property type="entry name" value="P-loop_NTPase"/>
</dbReference>
<dbReference type="InterPro" id="IPR005074">
    <property type="entry name" value="Peptidase_C39"/>
</dbReference>
<dbReference type="GO" id="GO:0005524">
    <property type="term" value="F:ATP binding"/>
    <property type="evidence" value="ECO:0007669"/>
    <property type="project" value="UniProtKB-KW"/>
</dbReference>
<dbReference type="SUPFAM" id="SSF90123">
    <property type="entry name" value="ABC transporter transmembrane region"/>
    <property type="match status" value="1"/>
</dbReference>
<evidence type="ECO:0000256" key="11">
    <source>
        <dbReference type="SAM" id="Phobius"/>
    </source>
</evidence>
<dbReference type="GO" id="GO:0016887">
    <property type="term" value="F:ATP hydrolysis activity"/>
    <property type="evidence" value="ECO:0007669"/>
    <property type="project" value="InterPro"/>
</dbReference>
<dbReference type="PROSITE" id="PS50929">
    <property type="entry name" value="ABC_TM1F"/>
    <property type="match status" value="1"/>
</dbReference>
<reference evidence="15 16" key="1">
    <citation type="submission" date="2018-03" db="EMBL/GenBank/DDBJ databases">
        <title>Genomic Encyclopedia of Archaeal and Bacterial Type Strains, Phase II (KMG-II): from individual species to whole genera.</title>
        <authorList>
            <person name="Goeker M."/>
        </authorList>
    </citation>
    <scope>NUCLEOTIDE SEQUENCE [LARGE SCALE GENOMIC DNA]</scope>
    <source>
        <strain evidence="15 16">DSM 18107</strain>
    </source>
</reference>
<dbReference type="InterPro" id="IPR003439">
    <property type="entry name" value="ABC_transporter-like_ATP-bd"/>
</dbReference>
<name>A0A2P8GKF9_9BACT</name>
<dbReference type="AlphaFoldDB" id="A0A2P8GKF9"/>
<evidence type="ECO:0000313" key="16">
    <source>
        <dbReference type="Proteomes" id="UP000240978"/>
    </source>
</evidence>
<dbReference type="GO" id="GO:0008233">
    <property type="term" value="F:peptidase activity"/>
    <property type="evidence" value="ECO:0007669"/>
    <property type="project" value="InterPro"/>
</dbReference>
<dbReference type="InterPro" id="IPR003593">
    <property type="entry name" value="AAA+_ATPase"/>
</dbReference>
<dbReference type="GO" id="GO:0005886">
    <property type="term" value="C:plasma membrane"/>
    <property type="evidence" value="ECO:0007669"/>
    <property type="project" value="UniProtKB-SubCell"/>
</dbReference>
<evidence type="ECO:0000256" key="8">
    <source>
        <dbReference type="ARBA" id="ARBA00022989"/>
    </source>
</evidence>
<dbReference type="GO" id="GO:0043213">
    <property type="term" value="P:bacteriocin transport"/>
    <property type="evidence" value="ECO:0007669"/>
    <property type="project" value="UniProtKB-KW"/>
</dbReference>
<comment type="caution">
    <text evidence="15">The sequence shown here is derived from an EMBL/GenBank/DDBJ whole genome shotgun (WGS) entry which is preliminary data.</text>
</comment>
<keyword evidence="10" id="KW-0080">Bacteriocin transport</keyword>
<dbReference type="Pfam" id="PF00005">
    <property type="entry name" value="ABC_tran"/>
    <property type="match status" value="1"/>
</dbReference>
<evidence type="ECO:0000259" key="14">
    <source>
        <dbReference type="PROSITE" id="PS50990"/>
    </source>
</evidence>
<feature type="transmembrane region" description="Helical" evidence="11">
    <location>
        <begin position="209"/>
        <end position="229"/>
    </location>
</feature>
<dbReference type="PROSITE" id="PS50893">
    <property type="entry name" value="ABC_TRANSPORTER_2"/>
    <property type="match status" value="1"/>
</dbReference>
<dbReference type="Proteomes" id="UP000240978">
    <property type="component" value="Unassembled WGS sequence"/>
</dbReference>
<evidence type="ECO:0000313" key="15">
    <source>
        <dbReference type="EMBL" id="PSL34458.1"/>
    </source>
</evidence>
<keyword evidence="5" id="KW-0547">Nucleotide-binding</keyword>
<dbReference type="InterPro" id="IPR017871">
    <property type="entry name" value="ABC_transporter-like_CS"/>
</dbReference>
<dbReference type="Pfam" id="PF03412">
    <property type="entry name" value="Peptidase_C39"/>
    <property type="match status" value="1"/>
</dbReference>
<keyword evidence="8 11" id="KW-1133">Transmembrane helix</keyword>
<evidence type="ECO:0000256" key="3">
    <source>
        <dbReference type="ARBA" id="ARBA00022475"/>
    </source>
</evidence>
<protein>
    <submittedName>
        <fullName evidence="15">ATP-binding cassette subfamily B protein</fullName>
    </submittedName>
</protein>
<keyword evidence="3" id="KW-1003">Cell membrane</keyword>
<dbReference type="InterPro" id="IPR036640">
    <property type="entry name" value="ABC1_TM_sf"/>
</dbReference>
<dbReference type="Gene3D" id="3.90.70.10">
    <property type="entry name" value="Cysteine proteinases"/>
    <property type="match status" value="1"/>
</dbReference>
<evidence type="ECO:0000256" key="9">
    <source>
        <dbReference type="ARBA" id="ARBA00023136"/>
    </source>
</evidence>
<dbReference type="PANTHER" id="PTHR24221:SF654">
    <property type="entry name" value="ATP-BINDING CASSETTE SUB-FAMILY B MEMBER 6"/>
    <property type="match status" value="1"/>
</dbReference>
<dbReference type="CDD" id="cd18571">
    <property type="entry name" value="ABC_6TM_peptidase_like"/>
    <property type="match status" value="1"/>
</dbReference>
<accession>A0A2P8GKF9</accession>
<dbReference type="Pfam" id="PF00664">
    <property type="entry name" value="ABC_membrane"/>
    <property type="match status" value="1"/>
</dbReference>
<dbReference type="GO" id="GO:0006508">
    <property type="term" value="P:proteolysis"/>
    <property type="evidence" value="ECO:0007669"/>
    <property type="project" value="InterPro"/>
</dbReference>